<dbReference type="Proteomes" id="UP000006285">
    <property type="component" value="Segment"/>
</dbReference>
<dbReference type="RefSeq" id="YP_006907503.1">
    <property type="nucleotide sequence ID" value="NC_018856.1"/>
</dbReference>
<protein>
    <submittedName>
        <fullName evidence="1">Uncharacterized protein</fullName>
    </submittedName>
</protein>
<name>J9PLD7_9CAUD</name>
<sequence>MSEYSVSQNIITNSHTTQSIICQIYFKGSQTPLERF</sequence>
<evidence type="ECO:0000313" key="2">
    <source>
        <dbReference type="Proteomes" id="UP000006285"/>
    </source>
</evidence>
<reference evidence="1 2" key="1">
    <citation type="submission" date="2013-01" db="EMBL/GenBank/DDBJ databases">
        <title>Large virulent SPO1-related Bacillus Phage Bastille.</title>
        <authorList>
            <person name="Klumpp J."/>
            <person name="Loessner M.J."/>
        </authorList>
    </citation>
    <scope>NUCLEOTIDE SEQUENCE [LARGE SCALE GENOMIC DNA]</scope>
</reference>
<dbReference type="EMBL" id="JF966203">
    <property type="protein sequence ID" value="AEQ34407.1"/>
    <property type="molecule type" value="Genomic_DNA"/>
</dbReference>
<dbReference type="GeneID" id="13829140"/>
<proteinExistence type="predicted"/>
<organism evidence="1 2">
    <name type="scientific">Bacillus phage Bastille</name>
    <dbReference type="NCBI Taxonomy" id="57477"/>
    <lineage>
        <taxon>Viruses</taxon>
        <taxon>Duplodnaviria</taxon>
        <taxon>Heunggongvirae</taxon>
        <taxon>Uroviricota</taxon>
        <taxon>Caudoviricetes</taxon>
        <taxon>Herelleviridae</taxon>
        <taxon>Bastillevirinae</taxon>
        <taxon>Bastillevirus</taxon>
        <taxon>Bastillevirus bastille</taxon>
    </lineage>
</organism>
<accession>J9PLD7</accession>
<keyword evidence="2" id="KW-1185">Reference proteome</keyword>
<evidence type="ECO:0000313" key="1">
    <source>
        <dbReference type="EMBL" id="AEQ34407.1"/>
    </source>
</evidence>
<dbReference type="KEGG" id="vg:13829140"/>